<feature type="signal peptide" evidence="9">
    <location>
        <begin position="1"/>
        <end position="17"/>
    </location>
</feature>
<dbReference type="GO" id="GO:0004553">
    <property type="term" value="F:hydrolase activity, hydrolyzing O-glycosyl compounds"/>
    <property type="evidence" value="ECO:0007669"/>
    <property type="project" value="InterPro"/>
</dbReference>
<evidence type="ECO:0000313" key="10">
    <source>
        <dbReference type="EMBL" id="CAK5267764.1"/>
    </source>
</evidence>
<gene>
    <name evidence="10" type="ORF">MYCIT1_LOCUS10554</name>
</gene>
<dbReference type="Proteomes" id="UP001295794">
    <property type="component" value="Unassembled WGS sequence"/>
</dbReference>
<dbReference type="CDD" id="cd18831">
    <property type="entry name" value="GH43_AnAbnA-like"/>
    <property type="match status" value="1"/>
</dbReference>
<dbReference type="Gene3D" id="2.115.10.20">
    <property type="entry name" value="Glycosyl hydrolase domain, family 43"/>
    <property type="match status" value="1"/>
</dbReference>
<comment type="pathway">
    <text evidence="1">Glycan metabolism; L-arabinan degradation.</text>
</comment>
<protein>
    <recommendedName>
        <fullName evidence="5">Endo-1,5-alpha-L-arabinanase A</fullName>
    </recommendedName>
</protein>
<keyword evidence="4 8" id="KW-0326">Glycosidase</keyword>
<proteinExistence type="inferred from homology"/>
<feature type="active site" description="Proton acceptor" evidence="6">
    <location>
        <position position="38"/>
    </location>
</feature>
<dbReference type="EMBL" id="CAVNYO010000133">
    <property type="protein sequence ID" value="CAK5267764.1"/>
    <property type="molecule type" value="Genomic_DNA"/>
</dbReference>
<evidence type="ECO:0000256" key="4">
    <source>
        <dbReference type="ARBA" id="ARBA00023295"/>
    </source>
</evidence>
<feature type="site" description="Important for catalytic activity, responsible for pKa modulation of the active site Glu and correct orientation of both the proton donor and substrate" evidence="7">
    <location>
        <position position="151"/>
    </location>
</feature>
<comment type="caution">
    <text evidence="10">The sequence shown here is derived from an EMBL/GenBank/DDBJ whole genome shotgun (WGS) entry which is preliminary data.</text>
</comment>
<dbReference type="AlphaFoldDB" id="A0AAD2H0Q5"/>
<keyword evidence="3 8" id="KW-0378">Hydrolase</keyword>
<evidence type="ECO:0000256" key="9">
    <source>
        <dbReference type="SAM" id="SignalP"/>
    </source>
</evidence>
<dbReference type="PANTHER" id="PTHR43301">
    <property type="entry name" value="ARABINAN ENDO-1,5-ALPHA-L-ARABINOSIDASE"/>
    <property type="match status" value="1"/>
</dbReference>
<evidence type="ECO:0000256" key="3">
    <source>
        <dbReference type="ARBA" id="ARBA00022801"/>
    </source>
</evidence>
<sequence>MLLRIASLILGAALCSAKTHGSWPDPLPIKGPFFFVHDPSLVQRHDGKYFLFTTHDKAGIVTASKLEGPWTPVGSILPHNSSIQLPGRDDIWAPDVSLHNGEYFAYYSVSTFGSQNSGIGLATSRSMEPGTWTDHGLVFNSTTGDNFNAIDPNLSIDESGKPILSFGSFWDDIFQVDLSKDLKTVISSPVQVSFNGTNPQPEEGSFVWKHGKFYYLFVSSGLCCGFAADALPPAGNEYKVRRDWSPTPRMGGRCITEWQVFVGRSKSAHGPFLDKHGVDMRQTGGTLVLGSHGNVYAPGGQVIFTDKKTQRDVFVYHYVPVDSPSPYNDTFSSLGLNGIDWSSVRRSFLVSVPCLWLMGARGLAGFDGAGGVKWIAACLVITAKYSTQFLSNIRKLLRDLGLSSGLLHASSLTFSLRTALIRRFCCSHKIYGAVSRAWCLVWNIPRDGS</sequence>
<evidence type="ECO:0000313" key="11">
    <source>
        <dbReference type="Proteomes" id="UP001295794"/>
    </source>
</evidence>
<dbReference type="SUPFAM" id="SSF75005">
    <property type="entry name" value="Arabinanase/levansucrase/invertase"/>
    <property type="match status" value="1"/>
</dbReference>
<feature type="chain" id="PRO_5042161141" description="Endo-1,5-alpha-L-arabinanase A" evidence="9">
    <location>
        <begin position="18"/>
        <end position="449"/>
    </location>
</feature>
<dbReference type="PANTHER" id="PTHR43301:SF3">
    <property type="entry name" value="ARABINAN ENDO-1,5-ALPHA-L-ARABINOSIDASE A-RELATED"/>
    <property type="match status" value="1"/>
</dbReference>
<name>A0AAD2H0Q5_9AGAR</name>
<dbReference type="InterPro" id="IPR023296">
    <property type="entry name" value="Glyco_hydro_beta-prop_sf"/>
</dbReference>
<evidence type="ECO:0000256" key="2">
    <source>
        <dbReference type="ARBA" id="ARBA00009865"/>
    </source>
</evidence>
<dbReference type="GO" id="GO:0005975">
    <property type="term" value="P:carbohydrate metabolic process"/>
    <property type="evidence" value="ECO:0007669"/>
    <property type="project" value="InterPro"/>
</dbReference>
<evidence type="ECO:0000256" key="6">
    <source>
        <dbReference type="PIRSR" id="PIRSR606710-1"/>
    </source>
</evidence>
<evidence type="ECO:0000256" key="1">
    <source>
        <dbReference type="ARBA" id="ARBA00004834"/>
    </source>
</evidence>
<dbReference type="InterPro" id="IPR006710">
    <property type="entry name" value="Glyco_hydro_43"/>
</dbReference>
<keyword evidence="11" id="KW-1185">Reference proteome</keyword>
<evidence type="ECO:0000256" key="8">
    <source>
        <dbReference type="RuleBase" id="RU361187"/>
    </source>
</evidence>
<feature type="active site" description="Proton donor" evidence="6">
    <location>
        <position position="203"/>
    </location>
</feature>
<organism evidence="10 11">
    <name type="scientific">Mycena citricolor</name>
    <dbReference type="NCBI Taxonomy" id="2018698"/>
    <lineage>
        <taxon>Eukaryota</taxon>
        <taxon>Fungi</taxon>
        <taxon>Dikarya</taxon>
        <taxon>Basidiomycota</taxon>
        <taxon>Agaricomycotina</taxon>
        <taxon>Agaricomycetes</taxon>
        <taxon>Agaricomycetidae</taxon>
        <taxon>Agaricales</taxon>
        <taxon>Marasmiineae</taxon>
        <taxon>Mycenaceae</taxon>
        <taxon>Mycena</taxon>
    </lineage>
</organism>
<accession>A0AAD2H0Q5</accession>
<dbReference type="Pfam" id="PF04616">
    <property type="entry name" value="Glyco_hydro_43"/>
    <property type="match status" value="1"/>
</dbReference>
<comment type="similarity">
    <text evidence="2 8">Belongs to the glycosyl hydrolase 43 family.</text>
</comment>
<reference evidence="10" key="1">
    <citation type="submission" date="2023-11" db="EMBL/GenBank/DDBJ databases">
        <authorList>
            <person name="De Vega J J."/>
            <person name="De Vega J J."/>
        </authorList>
    </citation>
    <scope>NUCLEOTIDE SEQUENCE</scope>
</reference>
<evidence type="ECO:0000256" key="7">
    <source>
        <dbReference type="PIRSR" id="PIRSR606710-2"/>
    </source>
</evidence>
<evidence type="ECO:0000256" key="5">
    <source>
        <dbReference type="ARBA" id="ARBA00042202"/>
    </source>
</evidence>
<keyword evidence="9" id="KW-0732">Signal</keyword>
<dbReference type="InterPro" id="IPR050727">
    <property type="entry name" value="GH43_arabinanases"/>
</dbReference>